<feature type="region of interest" description="Disordered" evidence="9">
    <location>
        <begin position="260"/>
        <end position="376"/>
    </location>
</feature>
<dbReference type="GO" id="GO:0003682">
    <property type="term" value="F:chromatin binding"/>
    <property type="evidence" value="ECO:0007669"/>
    <property type="project" value="TreeGrafter"/>
</dbReference>
<comment type="caution">
    <text evidence="11">The sequence shown here is derived from an EMBL/GenBank/DDBJ whole genome shotgun (WGS) entry which is preliminary data.</text>
</comment>
<feature type="compositionally biased region" description="Acidic residues" evidence="9">
    <location>
        <begin position="322"/>
        <end position="338"/>
    </location>
</feature>
<evidence type="ECO:0000256" key="9">
    <source>
        <dbReference type="SAM" id="MobiDB-lite"/>
    </source>
</evidence>
<dbReference type="Gene3D" id="1.20.920.10">
    <property type="entry name" value="Bromodomain-like"/>
    <property type="match status" value="3"/>
</dbReference>
<dbReference type="GO" id="GO:0016251">
    <property type="term" value="F:RNA polymerase II general transcription initiation factor activity"/>
    <property type="evidence" value="ECO:0007669"/>
    <property type="project" value="TreeGrafter"/>
</dbReference>
<name>A0A9W8CMJ5_9FUNG</name>
<feature type="region of interest" description="Disordered" evidence="9">
    <location>
        <begin position="1572"/>
        <end position="1685"/>
    </location>
</feature>
<comment type="subcellular location">
    <subcellularLocation>
        <location evidence="1">Nucleus</location>
    </subcellularLocation>
</comment>
<keyword evidence="7" id="KW-0539">Nucleus</keyword>
<feature type="domain" description="Bromo" evidence="10">
    <location>
        <begin position="1879"/>
        <end position="1951"/>
    </location>
</feature>
<dbReference type="InterPro" id="IPR042097">
    <property type="entry name" value="Aminopeptidase_N-like_N_sf"/>
</dbReference>
<keyword evidence="6" id="KW-0804">Transcription</keyword>
<evidence type="ECO:0000256" key="7">
    <source>
        <dbReference type="ARBA" id="ARBA00023242"/>
    </source>
</evidence>
<dbReference type="PANTHER" id="PTHR15137:SF9">
    <property type="entry name" value="TRANSCRIPTION INITIATION FACTOR TFIID SUBUNIT 2"/>
    <property type="match status" value="1"/>
</dbReference>
<evidence type="ECO:0000256" key="5">
    <source>
        <dbReference type="ARBA" id="ARBA00023117"/>
    </source>
</evidence>
<dbReference type="GO" id="GO:0005669">
    <property type="term" value="C:transcription factor TFIID complex"/>
    <property type="evidence" value="ECO:0007669"/>
    <property type="project" value="InterPro"/>
</dbReference>
<sequence length="1975" mass="216769">MSQFTVRHQLVSLEVDFENRVIKGVTELTIDPKTRSLSVIRLHCERPAAPEDRRSLLGRVVSQKQEDDNDNDNDKRNLEITVPSEIQIETISDDTEVPLNSSSLAASIEPTYKSLKLRIEFYLVDPAAGLVFTTTADNLLTIHTETQLYPSTTRLWVPCLDDAHERCTWDFFYIVPACIGNFDSGMLPVTVVSSGELSSLVVHPRDPAKRVFRYIMSTATPPCMLGFAIGPFTSAYTLDGSLLANGADTSSVLRDSNAADDLSGLSSRADREEKDESEKVKQGSDIETDKLRAKSGDESDDNNADASERKKEKGKSDQRDTGDDDDQDSDAAADDDDNNAQRLPSSSAGGAAAAAAGSADDQSQPATEAKTSHNSKLRKATIDAIGGVFAFAFPGMQEELENTCSFIPEALAFYSQEFGSYPYTTYKVVFMEGLRAPVITCASLTLLSTDFLHPRTVIEQVYETRRCLSMAIAQQWFGTYIVAEAWSDYWLVAGLAGYVSGLFVRHNLGQNEYRYRLKRDMLRVCHADVNQRPISFPDQGPIFRTDVLDFVALKSAVVIHMLDRRMMKGGMSLGLHRIIPKILVAAMSGDLGTSNAVGTTWFLKMCRKVSGVDLKIFADQWIYGTGCPVFHFSYAFNRKKLAVEITMHQESTNSKATAPWARPQLFSGQMTARIREADGTPYEHVLDIHEGWKRFEVQFNTKYKRIRRSTKRFHKRQIEAAEAELSVNVEVLGIGDDDEAYSNIALFGAEDEDEKREWRVVEWGEDDEESLASATFEWIRMDPDLEWASIIHFEQPDFMWAAQLQKDRDVAAQLEAVDALQHLPSSAASTTLMRTVMDGRVFYRVRVDAALALSLFAKENLDWIGLHHLLKIYANRYCIENEAKELLPKPNNFANVGEYFTQKAVLAALSNVRDRYGEAPSQARSLMLTALRYNDNSENVYTDAYFLASLVRAVASATGDSKRFSRKFSVCVEPRGEDALLNEIERLRKLDMLVPSFHNVITGACLDSLLRLSLIHSEESLFNTALFFSMASSDAYIGVRETAVGGLLLHWGIGESSTFNRFFIALSSDTSAPRLAATASRYVMEALMLRSMAFGRQHNSLLFQKESGKEATEHIDTDARLVGGLESFIDYIGDSPELQMLLAASLYDSSLPLSARELLAAVHALVYQTVDCSLPPPPPTTRKKLKIKLGSRLRKPQSNASSDSEDMPLALSFERPQAAAENYSIEYNASATRGSSDLALAGSVAGHGSRKWQRTPSFSDTSTGGLPQIAGTRPPPITVPDTRMHSPAYAEPAGSSAASQNSGSGSTEPVKVKLKLKFSKTSQAAAAASGTSTPQPLPMSTSSVNYHSTVPRVSSPLATSHVTSPSRGGRATPSAWSPVYNPPDIRESLGYTEPAAETPAALLKRPKPSAAAVSDSAAVAVAVASPLVSSSPSSSLLNSSASSLKTMQRILRKIGRHQSAFPFSRPVDVNLDGCPTYYDVIKNPMDLSTIKRKLDSRKYTDPSDFEADMRLMFNNCYTFNPSGTLVYDMGKELEAAFDKEWKASGLLSAGNPSKSSSGQVTTTSTGKAAAAAVSSSEDASFDQSARKRKSGGSIISPFYASKSTSKLGDDATASGLVESETEGNKRSKKKSSSSSSVKDPSQTSVPSTPNNRDNEKIDAISQETPTKAPTKSRATSAKKPSGGLKLKISKASSSQIMMDDPDAIMEYLDSTEPIAAPMGKPQRSLSSSMPAPIPTPTPSGGNWKTMCNRVLLHVQAQPCALEFMAPVDPVKQGVPTYFDVIKTPMDLGTIRKKLDRSQYQSPKQFVDDVNLVFSNCFLFNPPDTYVHLQGQALQHVFETVWHQQTGARPEEPIPQSLPDDIPIVDKALERARTVLSKIKKDENSWPFLKPVDPVALGVPTYFDIVKNPMDISTVQKKLGKKAYPSVADFAADLRLIFDDCFLFNPPDTPVHDCGKRLQDAIASLLETDGWSRWFN</sequence>
<protein>
    <recommendedName>
        <fullName evidence="3">Transcription initiation factor TFIID subunit 2</fullName>
    </recommendedName>
</protein>
<gene>
    <name evidence="11" type="ORF">LPJ64_000947</name>
</gene>
<dbReference type="SUPFAM" id="SSF63737">
    <property type="entry name" value="Leukotriene A4 hydrolase N-terminal domain"/>
    <property type="match status" value="1"/>
</dbReference>
<keyword evidence="4" id="KW-0805">Transcription regulation</keyword>
<evidence type="ECO:0000259" key="10">
    <source>
        <dbReference type="PROSITE" id="PS50014"/>
    </source>
</evidence>
<feature type="domain" description="Bromo" evidence="10">
    <location>
        <begin position="1455"/>
        <end position="1527"/>
    </location>
</feature>
<feature type="compositionally biased region" description="Low complexity" evidence="9">
    <location>
        <begin position="1293"/>
        <end position="1306"/>
    </location>
</feature>
<evidence type="ECO:0000256" key="6">
    <source>
        <dbReference type="ARBA" id="ARBA00023163"/>
    </source>
</evidence>
<accession>A0A9W8CMJ5</accession>
<feature type="compositionally biased region" description="Low complexity" evidence="9">
    <location>
        <begin position="1632"/>
        <end position="1644"/>
    </location>
</feature>
<organism evidence="11 12">
    <name type="scientific">Coemansia asiatica</name>
    <dbReference type="NCBI Taxonomy" id="1052880"/>
    <lineage>
        <taxon>Eukaryota</taxon>
        <taxon>Fungi</taxon>
        <taxon>Fungi incertae sedis</taxon>
        <taxon>Zoopagomycota</taxon>
        <taxon>Kickxellomycotina</taxon>
        <taxon>Kickxellomycetes</taxon>
        <taxon>Kickxellales</taxon>
        <taxon>Kickxellaceae</taxon>
        <taxon>Coemansia</taxon>
    </lineage>
</organism>
<evidence type="ECO:0000313" key="11">
    <source>
        <dbReference type="EMBL" id="KAJ1647700.1"/>
    </source>
</evidence>
<evidence type="ECO:0000256" key="4">
    <source>
        <dbReference type="ARBA" id="ARBA00023015"/>
    </source>
</evidence>
<dbReference type="InterPro" id="IPR037813">
    <property type="entry name" value="TAF2"/>
</dbReference>
<dbReference type="Gene3D" id="2.60.40.1730">
    <property type="entry name" value="tricorn interacting facor f3 domain"/>
    <property type="match status" value="1"/>
</dbReference>
<dbReference type="Gene3D" id="1.10.390.10">
    <property type="entry name" value="Neutral Protease Domain 2"/>
    <property type="match status" value="1"/>
</dbReference>
<evidence type="ECO:0000256" key="3">
    <source>
        <dbReference type="ARBA" id="ARBA00017363"/>
    </source>
</evidence>
<keyword evidence="5 8" id="KW-0103">Bromodomain</keyword>
<dbReference type="SUPFAM" id="SSF55486">
    <property type="entry name" value="Metalloproteases ('zincins'), catalytic domain"/>
    <property type="match status" value="1"/>
</dbReference>
<dbReference type="SUPFAM" id="SSF47370">
    <property type="entry name" value="Bromodomain"/>
    <property type="match status" value="3"/>
</dbReference>
<dbReference type="Proteomes" id="UP001145021">
    <property type="component" value="Unassembled WGS sequence"/>
</dbReference>
<feature type="compositionally biased region" description="Basic and acidic residues" evidence="9">
    <location>
        <begin position="268"/>
        <end position="297"/>
    </location>
</feature>
<evidence type="ECO:0000256" key="1">
    <source>
        <dbReference type="ARBA" id="ARBA00004123"/>
    </source>
</evidence>
<dbReference type="PROSITE" id="PS50014">
    <property type="entry name" value="BROMODOMAIN_2"/>
    <property type="match status" value="3"/>
</dbReference>
<dbReference type="InterPro" id="IPR027268">
    <property type="entry name" value="Peptidase_M4/M1_CTD_sf"/>
</dbReference>
<dbReference type="Pfam" id="PF25577">
    <property type="entry name" value="TPR_TAF2_C"/>
    <property type="match status" value="1"/>
</dbReference>
<dbReference type="InterPro" id="IPR018359">
    <property type="entry name" value="Bromodomain_CS"/>
</dbReference>
<feature type="compositionally biased region" description="Basic and acidic residues" evidence="9">
    <location>
        <begin position="306"/>
        <end position="321"/>
    </location>
</feature>
<feature type="region of interest" description="Disordered" evidence="9">
    <location>
        <begin position="1326"/>
        <end position="1381"/>
    </location>
</feature>
<feature type="region of interest" description="Disordered" evidence="9">
    <location>
        <begin position="1188"/>
        <end position="1208"/>
    </location>
</feature>
<dbReference type="CDD" id="cd09839">
    <property type="entry name" value="M1_like_TAF2"/>
    <property type="match status" value="1"/>
</dbReference>
<dbReference type="InterPro" id="IPR057991">
    <property type="entry name" value="TPR_TAF2_C"/>
</dbReference>
<dbReference type="EMBL" id="JANBOH010000022">
    <property type="protein sequence ID" value="KAJ1647700.1"/>
    <property type="molecule type" value="Genomic_DNA"/>
</dbReference>
<dbReference type="InterPro" id="IPR001487">
    <property type="entry name" value="Bromodomain"/>
</dbReference>
<dbReference type="Pfam" id="PF25316">
    <property type="entry name" value="TAF2_3rd"/>
    <property type="match status" value="1"/>
</dbReference>
<dbReference type="InterPro" id="IPR036427">
    <property type="entry name" value="Bromodomain-like_sf"/>
</dbReference>
<keyword evidence="12" id="KW-1185">Reference proteome</keyword>
<dbReference type="SMART" id="SM00297">
    <property type="entry name" value="BROMO"/>
    <property type="match status" value="3"/>
</dbReference>
<evidence type="ECO:0000313" key="12">
    <source>
        <dbReference type="Proteomes" id="UP001145021"/>
    </source>
</evidence>
<feature type="region of interest" description="Disordered" evidence="9">
    <location>
        <begin position="1246"/>
        <end position="1310"/>
    </location>
</feature>
<dbReference type="GO" id="GO:0006367">
    <property type="term" value="P:transcription initiation at RNA polymerase II promoter"/>
    <property type="evidence" value="ECO:0007669"/>
    <property type="project" value="TreeGrafter"/>
</dbReference>
<dbReference type="InterPro" id="IPR057345">
    <property type="entry name" value="Ig-like_TAF2"/>
</dbReference>
<dbReference type="PRINTS" id="PR00503">
    <property type="entry name" value="BROMODOMAIN"/>
</dbReference>
<feature type="compositionally biased region" description="Polar residues" evidence="9">
    <location>
        <begin position="1326"/>
        <end position="1366"/>
    </location>
</feature>
<proteinExistence type="inferred from homology"/>
<dbReference type="Pfam" id="PF00439">
    <property type="entry name" value="Bromodomain"/>
    <property type="match status" value="3"/>
</dbReference>
<evidence type="ECO:0000256" key="8">
    <source>
        <dbReference type="PROSITE-ProRule" id="PRU00035"/>
    </source>
</evidence>
<dbReference type="GO" id="GO:0006325">
    <property type="term" value="P:chromatin organization"/>
    <property type="evidence" value="ECO:0007669"/>
    <property type="project" value="UniProtKB-ARBA"/>
</dbReference>
<feature type="compositionally biased region" description="Polar residues" evidence="9">
    <location>
        <begin position="1254"/>
        <end position="1265"/>
    </location>
</feature>
<reference evidence="11" key="1">
    <citation type="submission" date="2022-07" db="EMBL/GenBank/DDBJ databases">
        <title>Phylogenomic reconstructions and comparative analyses of Kickxellomycotina fungi.</title>
        <authorList>
            <person name="Reynolds N.K."/>
            <person name="Stajich J.E."/>
            <person name="Barry K."/>
            <person name="Grigoriev I.V."/>
            <person name="Crous P."/>
            <person name="Smith M.E."/>
        </authorList>
    </citation>
    <scope>NUCLEOTIDE SEQUENCE</scope>
    <source>
        <strain evidence="11">NBRC 105413</strain>
    </source>
</reference>
<feature type="domain" description="Bromo" evidence="10">
    <location>
        <begin position="1755"/>
        <end position="1827"/>
    </location>
</feature>
<dbReference type="PANTHER" id="PTHR15137">
    <property type="entry name" value="TRANSCRIPTION INITIATION FACTOR TFIID"/>
    <property type="match status" value="1"/>
</dbReference>
<comment type="similarity">
    <text evidence="2">Belongs to the TAF2 family.</text>
</comment>
<evidence type="ECO:0000256" key="2">
    <source>
        <dbReference type="ARBA" id="ARBA00010937"/>
    </source>
</evidence>
<dbReference type="GO" id="GO:0000976">
    <property type="term" value="F:transcription cis-regulatory region binding"/>
    <property type="evidence" value="ECO:0007669"/>
    <property type="project" value="TreeGrafter"/>
</dbReference>
<dbReference type="PROSITE" id="PS00633">
    <property type="entry name" value="BROMODOMAIN_1"/>
    <property type="match status" value="2"/>
</dbReference>
<feature type="compositionally biased region" description="Polar residues" evidence="9">
    <location>
        <begin position="1661"/>
        <end position="1675"/>
    </location>
</feature>
<feature type="compositionally biased region" description="Low complexity" evidence="9">
    <location>
        <begin position="345"/>
        <end position="359"/>
    </location>
</feature>